<dbReference type="PROSITE" id="PS50127">
    <property type="entry name" value="UBC_2"/>
    <property type="match status" value="1"/>
</dbReference>
<dbReference type="Proteomes" id="UP000323011">
    <property type="component" value="Unassembled WGS sequence"/>
</dbReference>
<evidence type="ECO:0000256" key="2">
    <source>
        <dbReference type="ARBA" id="ARBA00022786"/>
    </source>
</evidence>
<dbReference type="InterPro" id="IPR050113">
    <property type="entry name" value="Ub_conjugating_enzyme"/>
</dbReference>
<evidence type="ECO:0000256" key="5">
    <source>
        <dbReference type="SAM" id="MobiDB-lite"/>
    </source>
</evidence>
<evidence type="ECO:0000256" key="4">
    <source>
        <dbReference type="RuleBase" id="RU362109"/>
    </source>
</evidence>
<evidence type="ECO:0000313" key="7">
    <source>
        <dbReference type="EMBL" id="KAA0157114.1"/>
    </source>
</evidence>
<keyword evidence="10" id="KW-1185">Reference proteome</keyword>
<evidence type="ECO:0000259" key="6">
    <source>
        <dbReference type="PROSITE" id="PS50127"/>
    </source>
</evidence>
<organism evidence="7 10">
    <name type="scientific">Cafeteria roenbergensis</name>
    <name type="common">Marine flagellate</name>
    <dbReference type="NCBI Taxonomy" id="33653"/>
    <lineage>
        <taxon>Eukaryota</taxon>
        <taxon>Sar</taxon>
        <taxon>Stramenopiles</taxon>
        <taxon>Bigyra</taxon>
        <taxon>Opalozoa</taxon>
        <taxon>Bicosoecida</taxon>
        <taxon>Cafeteriaceae</taxon>
        <taxon>Cafeteria</taxon>
    </lineage>
</organism>
<evidence type="ECO:0000256" key="1">
    <source>
        <dbReference type="ARBA" id="ARBA00022679"/>
    </source>
</evidence>
<name>A0A5A8CX66_CAFRO</name>
<feature type="active site" description="Glycyl thioester intermediate" evidence="3">
    <location>
        <position position="112"/>
    </location>
</feature>
<keyword evidence="4" id="KW-0547">Nucleotide-binding</keyword>
<evidence type="ECO:0000313" key="8">
    <source>
        <dbReference type="EMBL" id="KAA0176626.1"/>
    </source>
</evidence>
<dbReference type="OrthoDB" id="10253686at2759"/>
<keyword evidence="2 4" id="KW-0833">Ubl conjugation pathway</keyword>
<dbReference type="GO" id="GO:0016740">
    <property type="term" value="F:transferase activity"/>
    <property type="evidence" value="ECO:0007669"/>
    <property type="project" value="UniProtKB-KW"/>
</dbReference>
<accession>A0A5A8CX66</accession>
<evidence type="ECO:0000313" key="9">
    <source>
        <dbReference type="Proteomes" id="UP000322899"/>
    </source>
</evidence>
<feature type="region of interest" description="Disordered" evidence="5">
    <location>
        <begin position="1"/>
        <end position="20"/>
    </location>
</feature>
<dbReference type="InterPro" id="IPR023313">
    <property type="entry name" value="UBQ-conjugating_AS"/>
</dbReference>
<keyword evidence="1" id="KW-0808">Transferase</keyword>
<dbReference type="OMA" id="PKDNHAV"/>
<reference evidence="9 10" key="1">
    <citation type="submission" date="2019-07" db="EMBL/GenBank/DDBJ databases">
        <title>Genomes of Cafeteria roenbergensis.</title>
        <authorList>
            <person name="Fischer M.G."/>
            <person name="Hackl T."/>
            <person name="Roman M."/>
        </authorList>
    </citation>
    <scope>NUCLEOTIDE SEQUENCE [LARGE SCALE GENOMIC DNA]</scope>
    <source>
        <strain evidence="7 10">BVI</strain>
        <strain evidence="8 9">E4-10P</strain>
    </source>
</reference>
<dbReference type="InterPro" id="IPR000608">
    <property type="entry name" value="UBC"/>
</dbReference>
<dbReference type="CDD" id="cd23791">
    <property type="entry name" value="UBCc_UBE2C"/>
    <property type="match status" value="1"/>
</dbReference>
<dbReference type="InterPro" id="IPR016135">
    <property type="entry name" value="UBQ-conjugating_enzyme/RWD"/>
</dbReference>
<dbReference type="SUPFAM" id="SSF54495">
    <property type="entry name" value="UBC-like"/>
    <property type="match status" value="1"/>
</dbReference>
<sequence length="177" mass="18970">MASVPRSEMATGPSKTADAGATAAGAAASGKRLQAELMQLVMAAEPGVSAFPAGDNLFEWIGTIDGSKETVFEGMKFQMRLVFPAQYPFKAPQVTFETPIFHPNVDESGNICLDILKEEWSAAYSVKTLLVSIRSLLGEPNNDSPLNAHAAGLWDNQAEYRRVCVAKYEEATGAKVA</sequence>
<dbReference type="PANTHER" id="PTHR24067">
    <property type="entry name" value="UBIQUITIN-CONJUGATING ENZYME E2"/>
    <property type="match status" value="1"/>
</dbReference>
<dbReference type="Proteomes" id="UP000322899">
    <property type="component" value="Unassembled WGS sequence"/>
</dbReference>
<protein>
    <recommendedName>
        <fullName evidence="6">UBC core domain-containing protein</fullName>
    </recommendedName>
</protein>
<keyword evidence="4" id="KW-0067">ATP-binding</keyword>
<evidence type="ECO:0000256" key="3">
    <source>
        <dbReference type="PROSITE-ProRule" id="PRU10133"/>
    </source>
</evidence>
<dbReference type="Pfam" id="PF00179">
    <property type="entry name" value="UQ_con"/>
    <property type="match status" value="1"/>
</dbReference>
<gene>
    <name evidence="8" type="ORF">FNF27_01907</name>
    <name evidence="7" type="ORF">FNF29_00466</name>
</gene>
<feature type="domain" description="UBC core" evidence="6">
    <location>
        <begin position="28"/>
        <end position="175"/>
    </location>
</feature>
<evidence type="ECO:0000313" key="10">
    <source>
        <dbReference type="Proteomes" id="UP000323011"/>
    </source>
</evidence>
<dbReference type="SMART" id="SM00212">
    <property type="entry name" value="UBCc"/>
    <property type="match status" value="1"/>
</dbReference>
<comment type="similarity">
    <text evidence="4">Belongs to the ubiquitin-conjugating enzyme family.</text>
</comment>
<dbReference type="EMBL" id="VLTO01000007">
    <property type="protein sequence ID" value="KAA0176626.1"/>
    <property type="molecule type" value="Genomic_DNA"/>
</dbReference>
<dbReference type="Gene3D" id="3.10.110.10">
    <property type="entry name" value="Ubiquitin Conjugating Enzyme"/>
    <property type="match status" value="1"/>
</dbReference>
<dbReference type="EMBL" id="VLTN01000002">
    <property type="protein sequence ID" value="KAA0157114.1"/>
    <property type="molecule type" value="Genomic_DNA"/>
</dbReference>
<dbReference type="PROSITE" id="PS00183">
    <property type="entry name" value="UBC_1"/>
    <property type="match status" value="1"/>
</dbReference>
<dbReference type="AlphaFoldDB" id="A0A5A8CX66"/>
<proteinExistence type="inferred from homology"/>
<dbReference type="GO" id="GO:0005524">
    <property type="term" value="F:ATP binding"/>
    <property type="evidence" value="ECO:0007669"/>
    <property type="project" value="UniProtKB-UniRule"/>
</dbReference>
<comment type="caution">
    <text evidence="7">The sequence shown here is derived from an EMBL/GenBank/DDBJ whole genome shotgun (WGS) entry which is preliminary data.</text>
</comment>